<keyword evidence="7" id="KW-0436">Ligase</keyword>
<evidence type="ECO:0000313" key="8">
    <source>
        <dbReference type="Proteomes" id="UP000248132"/>
    </source>
</evidence>
<evidence type="ECO:0000259" key="6">
    <source>
        <dbReference type="Pfam" id="PF04932"/>
    </source>
</evidence>
<proteinExistence type="predicted"/>
<dbReference type="PANTHER" id="PTHR37422">
    <property type="entry name" value="TEICHURONIC ACID BIOSYNTHESIS PROTEIN TUAE"/>
    <property type="match status" value="1"/>
</dbReference>
<evidence type="ECO:0000313" key="7">
    <source>
        <dbReference type="EMBL" id="PYG87801.1"/>
    </source>
</evidence>
<keyword evidence="3 5" id="KW-1133">Transmembrane helix</keyword>
<feature type="transmembrane region" description="Helical" evidence="5">
    <location>
        <begin position="186"/>
        <end position="204"/>
    </location>
</feature>
<feature type="transmembrane region" description="Helical" evidence="5">
    <location>
        <begin position="380"/>
        <end position="398"/>
    </location>
</feature>
<name>A0A318XKB2_9FIRM</name>
<gene>
    <name evidence="7" type="ORF">LY28_01821</name>
</gene>
<feature type="transmembrane region" description="Helical" evidence="5">
    <location>
        <begin position="216"/>
        <end position="249"/>
    </location>
</feature>
<reference evidence="7 8" key="1">
    <citation type="submission" date="2018-06" db="EMBL/GenBank/DDBJ databases">
        <title>Genomic Encyclopedia of Type Strains, Phase I: the one thousand microbial genomes (KMG-I) project.</title>
        <authorList>
            <person name="Kyrpides N."/>
        </authorList>
    </citation>
    <scope>NUCLEOTIDE SEQUENCE [LARGE SCALE GENOMIC DNA]</scope>
    <source>
        <strain evidence="7 8">DSM 19573</strain>
    </source>
</reference>
<feature type="transmembrane region" description="Helical" evidence="5">
    <location>
        <begin position="261"/>
        <end position="288"/>
    </location>
</feature>
<feature type="transmembrane region" description="Helical" evidence="5">
    <location>
        <begin position="75"/>
        <end position="97"/>
    </location>
</feature>
<accession>A0A318XKB2</accession>
<dbReference type="OrthoDB" id="9806320at2"/>
<sequence length="434" mass="49095">MYKFEKTSKNVSGILLYTTIFLLITCKSATNTYTLFFSWSAGLMSIIYNITTLGLAFTLPIWFYKTSCAKKARVLLIPLYLLLLVIILKHVLLAAEYGGPGFLSPSFFLPYPGFPEGFYFINLSRWLSIGSLMMWIVYEVDSKNKLNQCLKVSSIAILLPIILMIVRRPDLIGFRQVSIDDVNFGGGFWNLGVRAFLAFGWLWLLMYFDKSQPNRILFLASAVTVILSGLFGISRSALIAISIGLLFYVLFNTKSARPLKIIAAVVICLSLMYLLSGASIIDNFIARFGSLNDIMTIEEEPRYVIWKNYLYNINEYALIGAPIGSYLKYAIPPKYCSPHSSPLFWFVQYGMFGLISYLSLFWNTVSKALSIKEKDTSRNIIIWLVTYMCLTFINEVGYYTIESYIGLALILALVKICLTVQDNVSEGSKHTVCE</sequence>
<evidence type="ECO:0000256" key="2">
    <source>
        <dbReference type="ARBA" id="ARBA00022692"/>
    </source>
</evidence>
<keyword evidence="2 5" id="KW-0812">Transmembrane</keyword>
<evidence type="ECO:0000256" key="1">
    <source>
        <dbReference type="ARBA" id="ARBA00004141"/>
    </source>
</evidence>
<evidence type="ECO:0000256" key="3">
    <source>
        <dbReference type="ARBA" id="ARBA00022989"/>
    </source>
</evidence>
<dbReference type="Proteomes" id="UP000248132">
    <property type="component" value="Unassembled WGS sequence"/>
</dbReference>
<feature type="domain" description="O-antigen ligase-related" evidence="6">
    <location>
        <begin position="222"/>
        <end position="358"/>
    </location>
</feature>
<keyword evidence="8" id="KW-1185">Reference proteome</keyword>
<organism evidence="7 8">
    <name type="scientific">Ruminiclostridium sufflavum DSM 19573</name>
    <dbReference type="NCBI Taxonomy" id="1121337"/>
    <lineage>
        <taxon>Bacteria</taxon>
        <taxon>Bacillati</taxon>
        <taxon>Bacillota</taxon>
        <taxon>Clostridia</taxon>
        <taxon>Eubacteriales</taxon>
        <taxon>Oscillospiraceae</taxon>
        <taxon>Ruminiclostridium</taxon>
    </lineage>
</organism>
<protein>
    <submittedName>
        <fullName evidence="7">O-antigen ligase-like membrane protein</fullName>
    </submittedName>
</protein>
<feature type="transmembrane region" description="Helical" evidence="5">
    <location>
        <begin position="149"/>
        <end position="166"/>
    </location>
</feature>
<comment type="subcellular location">
    <subcellularLocation>
        <location evidence="1">Membrane</location>
        <topology evidence="1">Multi-pass membrane protein</topology>
    </subcellularLocation>
</comment>
<comment type="caution">
    <text evidence="7">The sequence shown here is derived from an EMBL/GenBank/DDBJ whole genome shotgun (WGS) entry which is preliminary data.</text>
</comment>
<feature type="transmembrane region" description="Helical" evidence="5">
    <location>
        <begin position="343"/>
        <end position="360"/>
    </location>
</feature>
<feature type="transmembrane region" description="Helical" evidence="5">
    <location>
        <begin position="38"/>
        <end position="63"/>
    </location>
</feature>
<dbReference type="EMBL" id="QKMR01000009">
    <property type="protein sequence ID" value="PYG87801.1"/>
    <property type="molecule type" value="Genomic_DNA"/>
</dbReference>
<evidence type="ECO:0000256" key="5">
    <source>
        <dbReference type="SAM" id="Phobius"/>
    </source>
</evidence>
<dbReference type="Pfam" id="PF04932">
    <property type="entry name" value="Wzy_C"/>
    <property type="match status" value="1"/>
</dbReference>
<evidence type="ECO:0000256" key="4">
    <source>
        <dbReference type="ARBA" id="ARBA00023136"/>
    </source>
</evidence>
<dbReference type="InterPro" id="IPR051533">
    <property type="entry name" value="WaaL-like"/>
</dbReference>
<keyword evidence="4 5" id="KW-0472">Membrane</keyword>
<dbReference type="AlphaFoldDB" id="A0A318XKB2"/>
<dbReference type="GO" id="GO:0016020">
    <property type="term" value="C:membrane"/>
    <property type="evidence" value="ECO:0007669"/>
    <property type="project" value="UniProtKB-SubCell"/>
</dbReference>
<dbReference type="PANTHER" id="PTHR37422:SF17">
    <property type="entry name" value="O-ANTIGEN LIGASE"/>
    <property type="match status" value="1"/>
</dbReference>
<dbReference type="InterPro" id="IPR007016">
    <property type="entry name" value="O-antigen_ligase-rel_domated"/>
</dbReference>
<dbReference type="GO" id="GO:0016874">
    <property type="term" value="F:ligase activity"/>
    <property type="evidence" value="ECO:0007669"/>
    <property type="project" value="UniProtKB-KW"/>
</dbReference>
<feature type="transmembrane region" description="Helical" evidence="5">
    <location>
        <begin position="117"/>
        <end position="137"/>
    </location>
</feature>